<evidence type="ECO:0000256" key="3">
    <source>
        <dbReference type="ARBA" id="ARBA00023163"/>
    </source>
</evidence>
<evidence type="ECO:0000313" key="5">
    <source>
        <dbReference type="Proteomes" id="UP000709219"/>
    </source>
</evidence>
<dbReference type="InterPro" id="IPR014710">
    <property type="entry name" value="RmlC-like_jellyroll"/>
</dbReference>
<dbReference type="PANTHER" id="PTHR24567">
    <property type="entry name" value="CRP FAMILY TRANSCRIPTIONAL REGULATORY PROTEIN"/>
    <property type="match status" value="1"/>
</dbReference>
<dbReference type="InterPro" id="IPR036388">
    <property type="entry name" value="WH-like_DNA-bd_sf"/>
</dbReference>
<keyword evidence="1" id="KW-0805">Transcription regulation</keyword>
<evidence type="ECO:0000313" key="4">
    <source>
        <dbReference type="EMBL" id="MBS5359208.1"/>
    </source>
</evidence>
<keyword evidence="2" id="KW-0238">DNA-binding</keyword>
<protein>
    <submittedName>
        <fullName evidence="4">Crp/Fnr family transcriptional regulator</fullName>
    </submittedName>
</protein>
<dbReference type="AlphaFoldDB" id="A0A2I1TUC6"/>
<dbReference type="InterPro" id="IPR012318">
    <property type="entry name" value="HTH_CRP"/>
</dbReference>
<dbReference type="InterPro" id="IPR000595">
    <property type="entry name" value="cNMP-bd_dom"/>
</dbReference>
<comment type="caution">
    <text evidence="4">The sequence shown here is derived from an EMBL/GenBank/DDBJ whole genome shotgun (WGS) entry which is preliminary data.</text>
</comment>
<dbReference type="SUPFAM" id="SSF46785">
    <property type="entry name" value="Winged helix' DNA-binding domain"/>
    <property type="match status" value="1"/>
</dbReference>
<gene>
    <name evidence="4" type="ORF">KHX87_08950</name>
</gene>
<dbReference type="PROSITE" id="PS51063">
    <property type="entry name" value="HTH_CRP_2"/>
    <property type="match status" value="1"/>
</dbReference>
<name>A0A2I1TUC6_STRPA</name>
<dbReference type="Gene3D" id="2.60.120.10">
    <property type="entry name" value="Jelly Rolls"/>
    <property type="match status" value="1"/>
</dbReference>
<dbReference type="Pfam" id="PF13545">
    <property type="entry name" value="HTH_Crp_2"/>
    <property type="match status" value="1"/>
</dbReference>
<dbReference type="InterPro" id="IPR050397">
    <property type="entry name" value="Env_Response_Regulators"/>
</dbReference>
<dbReference type="SUPFAM" id="SSF51206">
    <property type="entry name" value="cAMP-binding domain-like"/>
    <property type="match status" value="1"/>
</dbReference>
<proteinExistence type="predicted"/>
<dbReference type="CDD" id="cd00038">
    <property type="entry name" value="CAP_ED"/>
    <property type="match status" value="1"/>
</dbReference>
<keyword evidence="3" id="KW-0804">Transcription</keyword>
<dbReference type="GO" id="GO:0005829">
    <property type="term" value="C:cytosol"/>
    <property type="evidence" value="ECO:0007669"/>
    <property type="project" value="TreeGrafter"/>
</dbReference>
<dbReference type="InterPro" id="IPR018490">
    <property type="entry name" value="cNMP-bd_dom_sf"/>
</dbReference>
<organism evidence="4 5">
    <name type="scientific">Streptococcus parasanguinis</name>
    <dbReference type="NCBI Taxonomy" id="1318"/>
    <lineage>
        <taxon>Bacteria</taxon>
        <taxon>Bacillati</taxon>
        <taxon>Bacillota</taxon>
        <taxon>Bacilli</taxon>
        <taxon>Lactobacillales</taxon>
        <taxon>Streptococcaceae</taxon>
        <taxon>Streptococcus</taxon>
    </lineage>
</organism>
<dbReference type="PANTHER" id="PTHR24567:SF28">
    <property type="entry name" value="LISTERIOLYSIN REGULATORY PROTEIN"/>
    <property type="match status" value="1"/>
</dbReference>
<dbReference type="InterPro" id="IPR036390">
    <property type="entry name" value="WH_DNA-bd_sf"/>
</dbReference>
<dbReference type="GO" id="GO:0003677">
    <property type="term" value="F:DNA binding"/>
    <property type="evidence" value="ECO:0007669"/>
    <property type="project" value="UniProtKB-KW"/>
</dbReference>
<accession>A0A2I1TUC6</accession>
<dbReference type="EMBL" id="JAGZFP010000024">
    <property type="protein sequence ID" value="MBS5359208.1"/>
    <property type="molecule type" value="Genomic_DNA"/>
</dbReference>
<dbReference type="SMART" id="SM00419">
    <property type="entry name" value="HTH_CRP"/>
    <property type="match status" value="1"/>
</dbReference>
<dbReference type="GO" id="GO:0003700">
    <property type="term" value="F:DNA-binding transcription factor activity"/>
    <property type="evidence" value="ECO:0007669"/>
    <property type="project" value="TreeGrafter"/>
</dbReference>
<dbReference type="Gene3D" id="1.10.10.10">
    <property type="entry name" value="Winged helix-like DNA-binding domain superfamily/Winged helix DNA-binding domain"/>
    <property type="match status" value="1"/>
</dbReference>
<dbReference type="RefSeq" id="WP_049474659.1">
    <property type="nucleotide sequence ID" value="NZ_CABFMD010000003.1"/>
</dbReference>
<sequence length="221" mass="26245">MNSEFLVKFLEERRTPIVKKKYHSYLSYRGIKEDYIYILKEGVVKTSVIMRDGREFNFSYLKAIDIVSLIRDEVSNYTDSPFNVRVETEEASFYRIPRVKFWNFVKEQKELQDYVRDYYRNKLSESMESQQYMMMNGKKGAVCFHLQKLSSLFGVEQEDGVLIDFNITNEDIAGFCGISTRNSVNRILNELKREGVLDIRQQKIVILDNERIEEFIGRELF</sequence>
<evidence type="ECO:0000256" key="1">
    <source>
        <dbReference type="ARBA" id="ARBA00023015"/>
    </source>
</evidence>
<reference evidence="4" key="1">
    <citation type="submission" date="2021-02" db="EMBL/GenBank/DDBJ databases">
        <title>Infant gut strain persistence is associated with maternal origin, phylogeny, and functional potential including surface adhesion and iron acquisition.</title>
        <authorList>
            <person name="Lou Y.C."/>
        </authorList>
    </citation>
    <scope>NUCLEOTIDE SEQUENCE</scope>
    <source>
        <strain evidence="4">L3_098_011G1_dasL3_098_011G1_concoct_7</strain>
    </source>
</reference>
<dbReference type="Proteomes" id="UP000709219">
    <property type="component" value="Unassembled WGS sequence"/>
</dbReference>
<evidence type="ECO:0000256" key="2">
    <source>
        <dbReference type="ARBA" id="ARBA00023125"/>
    </source>
</evidence>